<accession>A0A7I8W1F3</accession>
<evidence type="ECO:0000256" key="8">
    <source>
        <dbReference type="ARBA" id="ARBA00048794"/>
    </source>
</evidence>
<protein>
    <recommendedName>
        <fullName evidence="3">L-aminoadipate-semialdehyde dehydrogenase-phosphopantetheinyl transferase</fullName>
        <ecNumber evidence="2">2.7.8.7</ecNumber>
    </recommendedName>
    <alternativeName>
        <fullName evidence="5">4'-phosphopantetheinyl transferase</fullName>
    </alternativeName>
    <alternativeName>
        <fullName evidence="6">Alpha-aminoadipic semialdehyde dehydrogenase-phosphopantetheinyl transferase</fullName>
    </alternativeName>
</protein>
<dbReference type="SUPFAM" id="SSF56214">
    <property type="entry name" value="4'-phosphopantetheinyl transferase"/>
    <property type="match status" value="2"/>
</dbReference>
<dbReference type="Pfam" id="PF22624">
    <property type="entry name" value="AASDHPPT_N"/>
    <property type="match status" value="1"/>
</dbReference>
<gene>
    <name evidence="11" type="ORF">DGYR_LOCUS9866</name>
</gene>
<comment type="catalytic activity">
    <reaction evidence="7">
        <text>apo-[ACP] + CoA = holo-[ACP] + adenosine 3',5'-bisphosphate + H(+)</text>
        <dbReference type="Rhea" id="RHEA:12068"/>
        <dbReference type="Rhea" id="RHEA-COMP:9685"/>
        <dbReference type="Rhea" id="RHEA-COMP:9690"/>
        <dbReference type="ChEBI" id="CHEBI:15378"/>
        <dbReference type="ChEBI" id="CHEBI:29999"/>
        <dbReference type="ChEBI" id="CHEBI:57287"/>
        <dbReference type="ChEBI" id="CHEBI:58343"/>
        <dbReference type="ChEBI" id="CHEBI:64479"/>
        <dbReference type="EC" id="2.7.8.7"/>
    </reaction>
    <physiologicalReaction direction="left-to-right" evidence="7">
        <dbReference type="Rhea" id="RHEA:12069"/>
    </physiologicalReaction>
</comment>
<comment type="similarity">
    <text evidence="1">Belongs to the P-Pant transferase superfamily. AcpS family.</text>
</comment>
<evidence type="ECO:0000256" key="4">
    <source>
        <dbReference type="ARBA" id="ARBA00022679"/>
    </source>
</evidence>
<evidence type="ECO:0000259" key="10">
    <source>
        <dbReference type="Pfam" id="PF22624"/>
    </source>
</evidence>
<dbReference type="OrthoDB" id="26719at2759"/>
<evidence type="ECO:0000256" key="5">
    <source>
        <dbReference type="ARBA" id="ARBA00030484"/>
    </source>
</evidence>
<dbReference type="GO" id="GO:0019878">
    <property type="term" value="P:lysine biosynthetic process via aminoadipic acid"/>
    <property type="evidence" value="ECO:0007669"/>
    <property type="project" value="TreeGrafter"/>
</dbReference>
<keyword evidence="4" id="KW-0808">Transferase</keyword>
<evidence type="ECO:0000256" key="2">
    <source>
        <dbReference type="ARBA" id="ARBA00013172"/>
    </source>
</evidence>
<dbReference type="GO" id="GO:0008897">
    <property type="term" value="F:holo-[acyl-carrier-protein] synthase activity"/>
    <property type="evidence" value="ECO:0007669"/>
    <property type="project" value="UniProtKB-EC"/>
</dbReference>
<feature type="domain" description="4'-phosphopantetheinyl transferase N-terminal" evidence="10">
    <location>
        <begin position="16"/>
        <end position="107"/>
    </location>
</feature>
<dbReference type="AlphaFoldDB" id="A0A7I8W1F3"/>
<comment type="catalytic activity">
    <reaction evidence="8">
        <text>apo-[ACP] + acetyl-CoA = acetyl-[ACP] + adenosine 3',5'-bisphosphate + H(+)</text>
        <dbReference type="Rhea" id="RHEA:46564"/>
        <dbReference type="Rhea" id="RHEA-COMP:9621"/>
        <dbReference type="Rhea" id="RHEA-COMP:9690"/>
        <dbReference type="ChEBI" id="CHEBI:15378"/>
        <dbReference type="ChEBI" id="CHEBI:29999"/>
        <dbReference type="ChEBI" id="CHEBI:57288"/>
        <dbReference type="ChEBI" id="CHEBI:58343"/>
        <dbReference type="ChEBI" id="CHEBI:78446"/>
    </reaction>
    <physiologicalReaction direction="left-to-right" evidence="8">
        <dbReference type="Rhea" id="RHEA:46565"/>
    </physiologicalReaction>
</comment>
<sequence>MSEPGVRFAWKISTFFPTKDQWIRALRCIQSEERERIAKFHYQVDAISSMAGRLLMRKIIRDHFGVSNSEIKLSRTEKGKPVLDMPKNNRFSFNVSHHGDYVIAAAQVGSPIGVDIMTIDSPSAERTVKGYINLMSKQFSKDELDALNSYEGDSQKMEHFYRLWCLKESYVKAVGVGITIPLHEIEFSTPVKRLSTKRVVGDTKFFIKGSLKDQWTFEESKLDINHVACVATVGNERVSNKSLHQAKFSEVNFDDVVEELENCNDELNDEEIYWEKFSGNPRLNVNKADRFCGCFE</sequence>
<dbReference type="EC" id="2.7.8.7" evidence="2"/>
<dbReference type="InterPro" id="IPR055066">
    <property type="entry name" value="AASDHPPT_N"/>
</dbReference>
<reference evidence="11 12" key="1">
    <citation type="submission" date="2020-08" db="EMBL/GenBank/DDBJ databases">
        <authorList>
            <person name="Hejnol A."/>
        </authorList>
    </citation>
    <scope>NUCLEOTIDE SEQUENCE [LARGE SCALE GENOMIC DNA]</scope>
</reference>
<dbReference type="Gene3D" id="3.90.470.20">
    <property type="entry name" value="4'-phosphopantetheinyl transferase domain"/>
    <property type="match status" value="2"/>
</dbReference>
<dbReference type="InterPro" id="IPR050559">
    <property type="entry name" value="P-Pant_transferase_sf"/>
</dbReference>
<dbReference type="InterPro" id="IPR037143">
    <property type="entry name" value="4-PPantetheinyl_Trfase_dom_sf"/>
</dbReference>
<evidence type="ECO:0000259" key="9">
    <source>
        <dbReference type="Pfam" id="PF01648"/>
    </source>
</evidence>
<name>A0A7I8W1F3_9ANNE</name>
<evidence type="ECO:0000313" key="12">
    <source>
        <dbReference type="Proteomes" id="UP000549394"/>
    </source>
</evidence>
<proteinExistence type="inferred from homology"/>
<evidence type="ECO:0000256" key="1">
    <source>
        <dbReference type="ARBA" id="ARBA00006195"/>
    </source>
</evidence>
<dbReference type="GO" id="GO:0000287">
    <property type="term" value="F:magnesium ion binding"/>
    <property type="evidence" value="ECO:0007669"/>
    <property type="project" value="InterPro"/>
</dbReference>
<evidence type="ECO:0000256" key="3">
    <source>
        <dbReference type="ARBA" id="ARBA00016301"/>
    </source>
</evidence>
<evidence type="ECO:0000256" key="7">
    <source>
        <dbReference type="ARBA" id="ARBA00048641"/>
    </source>
</evidence>
<dbReference type="Pfam" id="PF01648">
    <property type="entry name" value="ACPS"/>
    <property type="match status" value="1"/>
</dbReference>
<dbReference type="Proteomes" id="UP000549394">
    <property type="component" value="Unassembled WGS sequence"/>
</dbReference>
<comment type="caution">
    <text evidence="11">The sequence shown here is derived from an EMBL/GenBank/DDBJ whole genome shotgun (WGS) entry which is preliminary data.</text>
</comment>
<keyword evidence="12" id="KW-1185">Reference proteome</keyword>
<dbReference type="EMBL" id="CAJFCJ010000015">
    <property type="protein sequence ID" value="CAD5121997.1"/>
    <property type="molecule type" value="Genomic_DNA"/>
</dbReference>
<dbReference type="InterPro" id="IPR008278">
    <property type="entry name" value="4-PPantetheinyl_Trfase_dom"/>
</dbReference>
<dbReference type="GO" id="GO:0005829">
    <property type="term" value="C:cytosol"/>
    <property type="evidence" value="ECO:0007669"/>
    <property type="project" value="TreeGrafter"/>
</dbReference>
<evidence type="ECO:0000313" key="11">
    <source>
        <dbReference type="EMBL" id="CAD5121997.1"/>
    </source>
</evidence>
<evidence type="ECO:0000256" key="6">
    <source>
        <dbReference type="ARBA" id="ARBA00033443"/>
    </source>
</evidence>
<organism evidence="11 12">
    <name type="scientific">Dimorphilus gyrociliatus</name>
    <dbReference type="NCBI Taxonomy" id="2664684"/>
    <lineage>
        <taxon>Eukaryota</taxon>
        <taxon>Metazoa</taxon>
        <taxon>Spiralia</taxon>
        <taxon>Lophotrochozoa</taxon>
        <taxon>Annelida</taxon>
        <taxon>Polychaeta</taxon>
        <taxon>Polychaeta incertae sedis</taxon>
        <taxon>Dinophilidae</taxon>
        <taxon>Dimorphilus</taxon>
    </lineage>
</organism>
<dbReference type="FunFam" id="3.90.470.20:FF:000003">
    <property type="entry name" value="L-aminoadipate-semialdehyde dehydrogenase-phosphopantetheinyl transferase"/>
    <property type="match status" value="1"/>
</dbReference>
<dbReference type="PANTHER" id="PTHR12215:SF10">
    <property type="entry name" value="L-AMINOADIPATE-SEMIALDEHYDE DEHYDROGENASE-PHOSPHOPANTETHEINYL TRANSFERASE"/>
    <property type="match status" value="1"/>
</dbReference>
<dbReference type="PANTHER" id="PTHR12215">
    <property type="entry name" value="PHOSPHOPANTETHEINE TRANSFERASE"/>
    <property type="match status" value="1"/>
</dbReference>
<feature type="domain" description="4'-phosphopantetheinyl transferase" evidence="9">
    <location>
        <begin position="111"/>
        <end position="224"/>
    </location>
</feature>